<dbReference type="Pfam" id="PF20223">
    <property type="entry name" value="DUF6582"/>
    <property type="match status" value="1"/>
</dbReference>
<accession>A0ABP8YNI2</accession>
<organism evidence="2 3">
    <name type="scientific">Pedococcus ginsenosidimutans</name>
    <dbReference type="NCBI Taxonomy" id="490570"/>
    <lineage>
        <taxon>Bacteria</taxon>
        <taxon>Bacillati</taxon>
        <taxon>Actinomycetota</taxon>
        <taxon>Actinomycetes</taxon>
        <taxon>Micrococcales</taxon>
        <taxon>Intrasporangiaceae</taxon>
        <taxon>Pedococcus</taxon>
    </lineage>
</organism>
<reference evidence="3" key="1">
    <citation type="journal article" date="2019" name="Int. J. Syst. Evol. Microbiol.">
        <title>The Global Catalogue of Microorganisms (GCM) 10K type strain sequencing project: providing services to taxonomists for standard genome sequencing and annotation.</title>
        <authorList>
            <consortium name="The Broad Institute Genomics Platform"/>
            <consortium name="The Broad Institute Genome Sequencing Center for Infectious Disease"/>
            <person name="Wu L."/>
            <person name="Ma J."/>
        </authorList>
    </citation>
    <scope>NUCLEOTIDE SEQUENCE [LARGE SCALE GENOMIC DNA]</scope>
    <source>
        <strain evidence="3">JCM 18961</strain>
    </source>
</reference>
<name>A0ABP8YNI2_9MICO</name>
<feature type="region of interest" description="Disordered" evidence="1">
    <location>
        <begin position="1"/>
        <end position="28"/>
    </location>
</feature>
<evidence type="ECO:0000313" key="2">
    <source>
        <dbReference type="EMBL" id="GAA4733733.1"/>
    </source>
</evidence>
<dbReference type="EMBL" id="BAABLO010000013">
    <property type="protein sequence ID" value="GAA4733733.1"/>
    <property type="molecule type" value="Genomic_DNA"/>
</dbReference>
<dbReference type="Proteomes" id="UP001500556">
    <property type="component" value="Unassembled WGS sequence"/>
</dbReference>
<proteinExistence type="predicted"/>
<dbReference type="InterPro" id="IPR046489">
    <property type="entry name" value="DUF6582"/>
</dbReference>
<gene>
    <name evidence="2" type="ORF">GCM10025782_36570</name>
</gene>
<evidence type="ECO:0000313" key="3">
    <source>
        <dbReference type="Proteomes" id="UP001500556"/>
    </source>
</evidence>
<comment type="caution">
    <text evidence="2">The sequence shown here is derived from an EMBL/GenBank/DDBJ whole genome shotgun (WGS) entry which is preliminary data.</text>
</comment>
<feature type="compositionally biased region" description="Basic and acidic residues" evidence="1">
    <location>
        <begin position="1"/>
        <end position="11"/>
    </location>
</feature>
<dbReference type="RefSeq" id="WP_345505303.1">
    <property type="nucleotide sequence ID" value="NZ_BAABLO010000013.1"/>
</dbReference>
<protein>
    <submittedName>
        <fullName evidence="2">Uncharacterized protein</fullName>
    </submittedName>
</protein>
<sequence length="69" mass="7831">MSKDLSDSENRKHLKKSSFALPEQEKYPIPDIEHARNALARVAQHGSEAEKKKVRAAVVKKYPSLDKDD</sequence>
<keyword evidence="3" id="KW-1185">Reference proteome</keyword>
<evidence type="ECO:0000256" key="1">
    <source>
        <dbReference type="SAM" id="MobiDB-lite"/>
    </source>
</evidence>